<feature type="region of interest" description="Disordered" evidence="1">
    <location>
        <begin position="357"/>
        <end position="384"/>
    </location>
</feature>
<feature type="compositionally biased region" description="Basic and acidic residues" evidence="1">
    <location>
        <begin position="757"/>
        <end position="767"/>
    </location>
</feature>
<gene>
    <name evidence="3" type="ORF">ACFS27_03280</name>
</gene>
<evidence type="ECO:0000256" key="1">
    <source>
        <dbReference type="SAM" id="MobiDB-lite"/>
    </source>
</evidence>
<comment type="caution">
    <text evidence="3">The sequence shown here is derived from an EMBL/GenBank/DDBJ whole genome shotgun (WGS) entry which is preliminary data.</text>
</comment>
<sequence>MTTTVLDTALELVTLGYSVLPIRADGSKAAAVTWRPYITTAADETQVRTWFADPTTGLAVVQGAVSGGAELAEIEGRAAHRITELRALAEEFDLVDLWQRLTTGWLEMSPSGGFHFHYRVVGTPVPGNLKLARAADKVVLAETRGEGGYVVAAPSGGTVHPTGRSWTRLAGGPATAPVLDAEERDLFHLLLRTLDEMPAPDPAANVGPVAPHDPRDGLTPGDDYENQTDWSDILTPHDWTLVTTRGRTRYWRRPGKDTGLWSASTGRAQDRDRLFVWSSSTEFEQEVPYTKLGAYALLNHGGDHSAAAKALARDGYGKRATLSATPHGLDGLIAAATITATTTVPQDAETLDGLLMPTVPADGGQNTRTEQTTDTPDTDPTDAPLPPSWQPIDLGPYLDGTWTPAEPTMLVRTDGIALLYPGLVHDFHGESESGKSLVIQAEAAARVQANQTVLYVDFESDAGQVTARMLAFGCTPDELRTHFTYVRPEMSPHAMAELEAWATLLARPFTLAVLDGVTDALGQFGAASKENDDIAAWHRAVPRTLATRTGAAVVLVDHVVKATEGRGRFAIGGQTKMAAIDGASYLVEVEKPLGKGLAGTVVMRIGKDRPGSIRPQCGTWRAGDRTQEAARITIDSTAGNGTILVTVEPPSDRVGDEKGDGPFRPTGLMERISRLLESMREPVSLTKLQGLLRADGTKAKSAMIAEAVNLLVNTEHVTEESGPRNARLLRSSAAYRQRTDPESDAYVAPLDGLIAADPDRSPEEVGTGREQVNPDHFPPLPDPFGNGSSTASHHPAPVGGGEAVESAGHGDRFRKNNFGIKDPTTGLYIDPATGEVIDR</sequence>
<feature type="region of interest" description="Disordered" evidence="1">
    <location>
        <begin position="198"/>
        <end position="222"/>
    </location>
</feature>
<name>A0ABW5VQQ1_9MICO</name>
<dbReference type="Gene3D" id="3.40.50.300">
    <property type="entry name" value="P-loop containing nucleotide triphosphate hydrolases"/>
    <property type="match status" value="1"/>
</dbReference>
<proteinExistence type="predicted"/>
<dbReference type="InterPro" id="IPR015330">
    <property type="entry name" value="DNA_primase/pol_bifunc_N"/>
</dbReference>
<reference evidence="4" key="1">
    <citation type="journal article" date="2019" name="Int. J. Syst. Evol. Microbiol.">
        <title>The Global Catalogue of Microorganisms (GCM) 10K type strain sequencing project: providing services to taxonomists for standard genome sequencing and annotation.</title>
        <authorList>
            <consortium name="The Broad Institute Genomics Platform"/>
            <consortium name="The Broad Institute Genome Sequencing Center for Infectious Disease"/>
            <person name="Wu L."/>
            <person name="Ma J."/>
        </authorList>
    </citation>
    <scope>NUCLEOTIDE SEQUENCE [LARGE SCALE GENOMIC DNA]</scope>
    <source>
        <strain evidence="4">CCM 7044</strain>
    </source>
</reference>
<dbReference type="SUPFAM" id="SSF56747">
    <property type="entry name" value="Prim-pol domain"/>
    <property type="match status" value="1"/>
</dbReference>
<keyword evidence="4" id="KW-1185">Reference proteome</keyword>
<dbReference type="EMBL" id="JBHUOG010000001">
    <property type="protein sequence ID" value="MFD2792563.1"/>
    <property type="molecule type" value="Genomic_DNA"/>
</dbReference>
<feature type="domain" description="DNA primase/polymerase bifunctional N-terminal" evidence="2">
    <location>
        <begin position="9"/>
        <end position="175"/>
    </location>
</feature>
<dbReference type="RefSeq" id="WP_377180305.1">
    <property type="nucleotide sequence ID" value="NZ_JBHUOG010000001.1"/>
</dbReference>
<evidence type="ECO:0000313" key="4">
    <source>
        <dbReference type="Proteomes" id="UP001597479"/>
    </source>
</evidence>
<organism evidence="3 4">
    <name type="scientific">Promicromonospora vindobonensis</name>
    <dbReference type="NCBI Taxonomy" id="195748"/>
    <lineage>
        <taxon>Bacteria</taxon>
        <taxon>Bacillati</taxon>
        <taxon>Actinomycetota</taxon>
        <taxon>Actinomycetes</taxon>
        <taxon>Micrococcales</taxon>
        <taxon>Promicromonosporaceae</taxon>
        <taxon>Promicromonospora</taxon>
    </lineage>
</organism>
<dbReference type="InterPro" id="IPR027417">
    <property type="entry name" value="P-loop_NTPase"/>
</dbReference>
<dbReference type="Proteomes" id="UP001597479">
    <property type="component" value="Unassembled WGS sequence"/>
</dbReference>
<accession>A0ABW5VQQ1</accession>
<dbReference type="Pfam" id="PF09250">
    <property type="entry name" value="Prim-Pol"/>
    <property type="match status" value="1"/>
</dbReference>
<dbReference type="SUPFAM" id="SSF52540">
    <property type="entry name" value="P-loop containing nucleoside triphosphate hydrolases"/>
    <property type="match status" value="1"/>
</dbReference>
<evidence type="ECO:0000259" key="2">
    <source>
        <dbReference type="Pfam" id="PF09250"/>
    </source>
</evidence>
<dbReference type="Pfam" id="PF13481">
    <property type="entry name" value="AAA_25"/>
    <property type="match status" value="1"/>
</dbReference>
<feature type="region of interest" description="Disordered" evidence="1">
    <location>
        <begin position="755"/>
        <end position="839"/>
    </location>
</feature>
<dbReference type="Gene3D" id="3.30.720.160">
    <property type="entry name" value="Bifunctional DNA primase/polymerase, N-terminal"/>
    <property type="match status" value="1"/>
</dbReference>
<protein>
    <submittedName>
        <fullName evidence="3">Bifunctional DNA primase/polymerase</fullName>
    </submittedName>
</protein>
<evidence type="ECO:0000313" key="3">
    <source>
        <dbReference type="EMBL" id="MFD2792563.1"/>
    </source>
</evidence>